<sequence>YTSTLMNSKFILRGTVGCSSICSSSSICQVNYLAIQTSYGKNEEFFLFAAIIDATMIDKKLGDKPLFFEISIGNAGNSLDGHNETSKDISESDSDENLETVTTSAPSWQSTTSPAKPMTNDHIYHFLPYWDDKPCMHVRSVWPDYRRRMYNSNIIARIVDKLEEGLSEVHSLSEIEDPNVERSLRNVLEELSMGCLRFISITKGNGSSAGMGKTKLDKERIKLCQREIEHIGNMARNLKALVTKNSFKERYKTAQTYLQKLRFLIEDAQQALPDVFVWAISSGKRTAYQRIPARDLIYSIVDEECGRDCSRVQTLFLKLPGKRGVGPSGWTIQAKLQIYMWLGLVKHKKNFVNGLPKGYEVSHEIKNAERPRSMPPSIIHYIEKHLCDLLRHSVFVY</sequence>
<dbReference type="GO" id="GO:0007009">
    <property type="term" value="P:plasma membrane organization"/>
    <property type="evidence" value="ECO:0007669"/>
    <property type="project" value="TreeGrafter"/>
</dbReference>
<gene>
    <name evidence="7" type="ORF">L9F63_009842</name>
</gene>
<keyword evidence="8" id="KW-1185">Reference proteome</keyword>
<protein>
    <recommendedName>
        <fullName evidence="6">Ferlin B-domain domain-containing protein</fullName>
    </recommendedName>
</protein>
<keyword evidence="4" id="KW-1133">Transmembrane helix</keyword>
<accession>A0AAD8ES87</accession>
<evidence type="ECO:0000256" key="3">
    <source>
        <dbReference type="ARBA" id="ARBA00022737"/>
    </source>
</evidence>
<comment type="caution">
    <text evidence="7">The sequence shown here is derived from an EMBL/GenBank/DDBJ whole genome shotgun (WGS) entry which is preliminary data.</text>
</comment>
<keyword evidence="2" id="KW-0812">Transmembrane</keyword>
<proteinExistence type="predicted"/>
<dbReference type="GO" id="GO:0016020">
    <property type="term" value="C:membrane"/>
    <property type="evidence" value="ECO:0007669"/>
    <property type="project" value="UniProtKB-SubCell"/>
</dbReference>
<evidence type="ECO:0000313" key="7">
    <source>
        <dbReference type="EMBL" id="KAJ9599862.1"/>
    </source>
</evidence>
<evidence type="ECO:0000313" key="8">
    <source>
        <dbReference type="Proteomes" id="UP001233999"/>
    </source>
</evidence>
<dbReference type="Pfam" id="PF08150">
    <property type="entry name" value="FerB"/>
    <property type="match status" value="1"/>
</dbReference>
<dbReference type="InterPro" id="IPR037721">
    <property type="entry name" value="Ferlin"/>
</dbReference>
<keyword evidence="5" id="KW-0472">Membrane</keyword>
<reference evidence="7" key="1">
    <citation type="journal article" date="2023" name="IScience">
        <title>Live-bearing cockroach genome reveals convergent evolutionary mechanisms linked to viviparity in insects and beyond.</title>
        <authorList>
            <person name="Fouks B."/>
            <person name="Harrison M.C."/>
            <person name="Mikhailova A.A."/>
            <person name="Marchal E."/>
            <person name="English S."/>
            <person name="Carruthers M."/>
            <person name="Jennings E.C."/>
            <person name="Chiamaka E.L."/>
            <person name="Frigard R.A."/>
            <person name="Pippel M."/>
            <person name="Attardo G.M."/>
            <person name="Benoit J.B."/>
            <person name="Bornberg-Bauer E."/>
            <person name="Tobe S.S."/>
        </authorList>
    </citation>
    <scope>NUCLEOTIDE SEQUENCE</scope>
    <source>
        <strain evidence="7">Stay&amp;Tobe</strain>
    </source>
</reference>
<feature type="non-terminal residue" evidence="7">
    <location>
        <position position="1"/>
    </location>
</feature>
<reference evidence="7" key="2">
    <citation type="submission" date="2023-05" db="EMBL/GenBank/DDBJ databases">
        <authorList>
            <person name="Fouks B."/>
        </authorList>
    </citation>
    <scope>NUCLEOTIDE SEQUENCE</scope>
    <source>
        <strain evidence="7">Stay&amp;Tobe</strain>
        <tissue evidence="7">Testes</tissue>
    </source>
</reference>
<organism evidence="7 8">
    <name type="scientific">Diploptera punctata</name>
    <name type="common">Pacific beetle cockroach</name>
    <dbReference type="NCBI Taxonomy" id="6984"/>
    <lineage>
        <taxon>Eukaryota</taxon>
        <taxon>Metazoa</taxon>
        <taxon>Ecdysozoa</taxon>
        <taxon>Arthropoda</taxon>
        <taxon>Hexapoda</taxon>
        <taxon>Insecta</taxon>
        <taxon>Pterygota</taxon>
        <taxon>Neoptera</taxon>
        <taxon>Polyneoptera</taxon>
        <taxon>Dictyoptera</taxon>
        <taxon>Blattodea</taxon>
        <taxon>Blaberoidea</taxon>
        <taxon>Blaberidae</taxon>
        <taxon>Diplopterinae</taxon>
        <taxon>Diploptera</taxon>
    </lineage>
</organism>
<evidence type="ECO:0000256" key="2">
    <source>
        <dbReference type="ARBA" id="ARBA00022692"/>
    </source>
</evidence>
<comment type="subcellular location">
    <subcellularLocation>
        <location evidence="1">Membrane</location>
    </subcellularLocation>
</comment>
<keyword evidence="3" id="KW-0677">Repeat</keyword>
<dbReference type="InterPro" id="IPR012561">
    <property type="entry name" value="Ferlin_B-domain"/>
</dbReference>
<name>A0AAD8ES87_DIPPU</name>
<evidence type="ECO:0000256" key="1">
    <source>
        <dbReference type="ARBA" id="ARBA00004370"/>
    </source>
</evidence>
<feature type="domain" description="Ferlin B-domain" evidence="6">
    <location>
        <begin position="268"/>
        <end position="344"/>
    </location>
</feature>
<evidence type="ECO:0000259" key="6">
    <source>
        <dbReference type="SMART" id="SM01201"/>
    </source>
</evidence>
<evidence type="ECO:0000256" key="4">
    <source>
        <dbReference type="ARBA" id="ARBA00022989"/>
    </source>
</evidence>
<dbReference type="AlphaFoldDB" id="A0AAD8ES87"/>
<dbReference type="PANTHER" id="PTHR12546:SF60">
    <property type="entry name" value="MISFIRE, ISOFORM F"/>
    <property type="match status" value="1"/>
</dbReference>
<dbReference type="EMBL" id="JASPKZ010000466">
    <property type="protein sequence ID" value="KAJ9599862.1"/>
    <property type="molecule type" value="Genomic_DNA"/>
</dbReference>
<dbReference type="Proteomes" id="UP001233999">
    <property type="component" value="Unassembled WGS sequence"/>
</dbReference>
<evidence type="ECO:0000256" key="5">
    <source>
        <dbReference type="ARBA" id="ARBA00023136"/>
    </source>
</evidence>
<dbReference type="PANTHER" id="PTHR12546">
    <property type="entry name" value="FER-1-LIKE"/>
    <property type="match status" value="1"/>
</dbReference>
<dbReference type="SMART" id="SM01201">
    <property type="entry name" value="FerB"/>
    <property type="match status" value="1"/>
</dbReference>
<feature type="non-terminal residue" evidence="7">
    <location>
        <position position="397"/>
    </location>
</feature>